<dbReference type="InterPro" id="IPR052055">
    <property type="entry name" value="Hepadnavirus_pol/RT"/>
</dbReference>
<evidence type="ECO:0000313" key="1">
    <source>
        <dbReference type="EMBL" id="CAB4011285.1"/>
    </source>
</evidence>
<comment type="caution">
    <text evidence="1">The sequence shown here is derived from an EMBL/GenBank/DDBJ whole genome shotgun (WGS) entry which is preliminary data.</text>
</comment>
<organism evidence="1 2">
    <name type="scientific">Paramuricea clavata</name>
    <name type="common">Red gorgonian</name>
    <name type="synonym">Violescent sea-whip</name>
    <dbReference type="NCBI Taxonomy" id="317549"/>
    <lineage>
        <taxon>Eukaryota</taxon>
        <taxon>Metazoa</taxon>
        <taxon>Cnidaria</taxon>
        <taxon>Anthozoa</taxon>
        <taxon>Octocorallia</taxon>
        <taxon>Malacalcyonacea</taxon>
        <taxon>Plexauridae</taxon>
        <taxon>Paramuricea</taxon>
    </lineage>
</organism>
<dbReference type="OrthoDB" id="7477527at2759"/>
<dbReference type="AlphaFoldDB" id="A0A6S7HY44"/>
<dbReference type="EMBL" id="CACRXK020007097">
    <property type="protein sequence ID" value="CAB4011285.1"/>
    <property type="molecule type" value="Genomic_DNA"/>
</dbReference>
<dbReference type="CDD" id="cd09275">
    <property type="entry name" value="RNase_HI_RT_DIRS1"/>
    <property type="match status" value="1"/>
</dbReference>
<evidence type="ECO:0000313" key="2">
    <source>
        <dbReference type="Proteomes" id="UP001152795"/>
    </source>
</evidence>
<name>A0A6S7HY44_PARCT</name>
<dbReference type="Proteomes" id="UP001152795">
    <property type="component" value="Unassembled WGS sequence"/>
</dbReference>
<dbReference type="PANTHER" id="PTHR33050">
    <property type="entry name" value="REVERSE TRANSCRIPTASE DOMAIN-CONTAINING PROTEIN"/>
    <property type="match status" value="1"/>
</dbReference>
<proteinExistence type="predicted"/>
<sequence length="190" mass="21328">MRVTLTPEKTVNLKLCLHTLKHPKLTIRELAHLIGILVSSFPGVQYGPLHYWSLEMLKSEALKSSKGNFEALVSINNECVEDLQWWVDNIERPKADITIHTDASKMGWGAVVNKTAIGGRWTSLESQEHINSLELKALFMGLKSFYRNLQHKHVQAFMDNTTAVAYVNSMGGTKSTQVNKPCKGSLELVH</sequence>
<dbReference type="PANTHER" id="PTHR33050:SF7">
    <property type="entry name" value="RIBONUCLEASE H"/>
    <property type="match status" value="1"/>
</dbReference>
<reference evidence="1" key="1">
    <citation type="submission" date="2020-04" db="EMBL/GenBank/DDBJ databases">
        <authorList>
            <person name="Alioto T."/>
            <person name="Alioto T."/>
            <person name="Gomez Garrido J."/>
        </authorList>
    </citation>
    <scope>NUCLEOTIDE SEQUENCE</scope>
    <source>
        <strain evidence="1">A484AB</strain>
    </source>
</reference>
<accession>A0A6S7HY44</accession>
<gene>
    <name evidence="1" type="ORF">PACLA_8A002166</name>
</gene>
<protein>
    <submittedName>
        <fullName evidence="1">Transposon Ty3-G Gag-Pol poly</fullName>
    </submittedName>
</protein>
<keyword evidence="2" id="KW-1185">Reference proteome</keyword>